<sequence length="446" mass="48130">MLKKFLNGFVATVCICAFTTTVYGQDSDINSGHLFSMQGSNTVGARLGPALVEKFLRSKGLADVQTKATNTENEYTVSGVNSTTGQWSHVSIAAHGSSTGFRALQSGDADIAMASRSIKGSEVENLVSLGDMLSFSAEHVIAIDGLAVIVHPSNPVNELTKKQIAQIFSGEIKNWSEVGGNRQAISVHARDDKSGTWDTFKSLVLGKEYSLVETAQRFESNDQLSNIVTRNSGAIGFVGLASVASAKAIAVSEPGTTPLRPEQIAVSTEDYPLSRRLFLYTSAKQKPAVVDEFLHFVQDQSGQNVVDTIGFVSQTPVALSVSERIGPHEYQELTENAQRLSINVRFSAGSAILDNKARHDIQRLVNMMSLPEYSNRQILLVGFGDAKQTESRSKVLSKLRAVAVKSRLHENGVQVAPVAGFGAFKPVASNNGNGKLKNQRVEVWLM</sequence>
<dbReference type="Pfam" id="PF12849">
    <property type="entry name" value="PBP_like_2"/>
    <property type="match status" value="1"/>
</dbReference>
<reference evidence="4 5" key="1">
    <citation type="submission" date="2024-04" db="EMBL/GenBank/DDBJ databases">
        <title>Draft genome sequence of Sessilibacter corallicola NBRC 116591.</title>
        <authorList>
            <person name="Miyakawa T."/>
            <person name="Kusuya Y."/>
            <person name="Miura T."/>
        </authorList>
    </citation>
    <scope>NUCLEOTIDE SEQUENCE [LARGE SCALE GENOMIC DNA]</scope>
    <source>
        <strain evidence="4 5">KU-00831-HH</strain>
    </source>
</reference>
<keyword evidence="2" id="KW-0472">Membrane</keyword>
<dbReference type="RefSeq" id="WP_353301494.1">
    <property type="nucleotide sequence ID" value="NZ_BAABWN010000001.1"/>
</dbReference>
<dbReference type="Gene3D" id="3.30.1330.60">
    <property type="entry name" value="OmpA-like domain"/>
    <property type="match status" value="1"/>
</dbReference>
<name>A0ABQ0A4N5_9GAMM</name>
<keyword evidence="1" id="KW-0732">Signal</keyword>
<evidence type="ECO:0000313" key="4">
    <source>
        <dbReference type="EMBL" id="GAA6166602.1"/>
    </source>
</evidence>
<dbReference type="SUPFAM" id="SSF103088">
    <property type="entry name" value="OmpA-like"/>
    <property type="match status" value="1"/>
</dbReference>
<dbReference type="Pfam" id="PF00691">
    <property type="entry name" value="OmpA"/>
    <property type="match status" value="1"/>
</dbReference>
<dbReference type="PANTHER" id="PTHR30570:SF1">
    <property type="entry name" value="PHOSPHATE-BINDING PROTEIN PSTS"/>
    <property type="match status" value="1"/>
</dbReference>
<dbReference type="CDD" id="cd13653">
    <property type="entry name" value="PBP2_phosphate_like_1"/>
    <property type="match status" value="1"/>
</dbReference>
<evidence type="ECO:0000313" key="5">
    <source>
        <dbReference type="Proteomes" id="UP001465153"/>
    </source>
</evidence>
<proteinExistence type="predicted"/>
<dbReference type="PROSITE" id="PS51123">
    <property type="entry name" value="OMPA_2"/>
    <property type="match status" value="1"/>
</dbReference>
<accession>A0ABQ0A4N5</accession>
<dbReference type="CDD" id="cd07185">
    <property type="entry name" value="OmpA_C-like"/>
    <property type="match status" value="1"/>
</dbReference>
<evidence type="ECO:0000256" key="1">
    <source>
        <dbReference type="ARBA" id="ARBA00022729"/>
    </source>
</evidence>
<dbReference type="InterPro" id="IPR036737">
    <property type="entry name" value="OmpA-like_sf"/>
</dbReference>
<protein>
    <submittedName>
        <fullName evidence="4">Phosphate ABC transporter substrate-binding/OmpA family protein</fullName>
    </submittedName>
</protein>
<dbReference type="PANTHER" id="PTHR30570">
    <property type="entry name" value="PERIPLASMIC PHOSPHATE BINDING COMPONENT OF PHOSPHATE ABC TRANSPORTER"/>
    <property type="match status" value="1"/>
</dbReference>
<organism evidence="4 5">
    <name type="scientific">Sessilibacter corallicola</name>
    <dbReference type="NCBI Taxonomy" id="2904075"/>
    <lineage>
        <taxon>Bacteria</taxon>
        <taxon>Pseudomonadati</taxon>
        <taxon>Pseudomonadota</taxon>
        <taxon>Gammaproteobacteria</taxon>
        <taxon>Cellvibrionales</taxon>
        <taxon>Cellvibrionaceae</taxon>
        <taxon>Sessilibacter</taxon>
    </lineage>
</organism>
<evidence type="ECO:0000256" key="2">
    <source>
        <dbReference type="PROSITE-ProRule" id="PRU00473"/>
    </source>
</evidence>
<dbReference type="InterPro" id="IPR006665">
    <property type="entry name" value="OmpA-like"/>
</dbReference>
<keyword evidence="5" id="KW-1185">Reference proteome</keyword>
<evidence type="ECO:0000259" key="3">
    <source>
        <dbReference type="PROSITE" id="PS51123"/>
    </source>
</evidence>
<comment type="caution">
    <text evidence="4">The sequence shown here is derived from an EMBL/GenBank/DDBJ whole genome shotgun (WGS) entry which is preliminary data.</text>
</comment>
<dbReference type="SUPFAM" id="SSF53850">
    <property type="entry name" value="Periplasmic binding protein-like II"/>
    <property type="match status" value="1"/>
</dbReference>
<dbReference type="InterPro" id="IPR024370">
    <property type="entry name" value="PBP_domain"/>
</dbReference>
<dbReference type="Proteomes" id="UP001465153">
    <property type="component" value="Unassembled WGS sequence"/>
</dbReference>
<dbReference type="Gene3D" id="3.40.190.10">
    <property type="entry name" value="Periplasmic binding protein-like II"/>
    <property type="match status" value="2"/>
</dbReference>
<dbReference type="InterPro" id="IPR050811">
    <property type="entry name" value="Phosphate_ABC_transporter"/>
</dbReference>
<gene>
    <name evidence="4" type="ORF">NBRC116591_04120</name>
</gene>
<feature type="domain" description="OmpA-like" evidence="3">
    <location>
        <begin position="333"/>
        <end position="446"/>
    </location>
</feature>
<dbReference type="EMBL" id="BAABWN010000001">
    <property type="protein sequence ID" value="GAA6166602.1"/>
    <property type="molecule type" value="Genomic_DNA"/>
</dbReference>